<protein>
    <submittedName>
        <fullName evidence="1">DUF6157 family protein</fullName>
    </submittedName>
</protein>
<organism evidence="1 2">
    <name type="scientific">Mucilaginibacter roseus</name>
    <dbReference type="NCBI Taxonomy" id="1528868"/>
    <lineage>
        <taxon>Bacteria</taxon>
        <taxon>Pseudomonadati</taxon>
        <taxon>Bacteroidota</taxon>
        <taxon>Sphingobacteriia</taxon>
        <taxon>Sphingobacteriales</taxon>
        <taxon>Sphingobacteriaceae</taxon>
        <taxon>Mucilaginibacter</taxon>
    </lineage>
</organism>
<dbReference type="RefSeq" id="WP_232178407.1">
    <property type="nucleotide sequence ID" value="NZ_JAJPWV010000004.1"/>
</dbReference>
<accession>A0ABS8U478</accession>
<dbReference type="Proteomes" id="UP001199919">
    <property type="component" value="Unassembled WGS sequence"/>
</dbReference>
<dbReference type="EMBL" id="JAJPWV010000004">
    <property type="protein sequence ID" value="MCD8741911.1"/>
    <property type="molecule type" value="Genomic_DNA"/>
</dbReference>
<evidence type="ECO:0000313" key="1">
    <source>
        <dbReference type="EMBL" id="MCD8741911.1"/>
    </source>
</evidence>
<reference evidence="1 2" key="1">
    <citation type="submission" date="2021-12" db="EMBL/GenBank/DDBJ databases">
        <title>Mucilaginibacter roseus genome.</title>
        <authorList>
            <person name="Ferreira J.R."/>
            <person name="Newman J.D."/>
        </authorList>
    </citation>
    <scope>NUCLEOTIDE SEQUENCE [LARGE SCALE GENOMIC DNA]</scope>
    <source>
        <strain evidence="1 2">LMG 28454</strain>
    </source>
</reference>
<gene>
    <name evidence="1" type="ORF">LT679_14950</name>
</gene>
<comment type="caution">
    <text evidence="1">The sequence shown here is derived from an EMBL/GenBank/DDBJ whole genome shotgun (WGS) entry which is preliminary data.</text>
</comment>
<dbReference type="Pfam" id="PF19654">
    <property type="entry name" value="DUF6157"/>
    <property type="match status" value="1"/>
</dbReference>
<keyword evidence="2" id="KW-1185">Reference proteome</keyword>
<evidence type="ECO:0000313" key="2">
    <source>
        <dbReference type="Proteomes" id="UP001199919"/>
    </source>
</evidence>
<dbReference type="InterPro" id="IPR046155">
    <property type="entry name" value="DUF6157"/>
</dbReference>
<proteinExistence type="predicted"/>
<sequence>MHTTNYYNTFIQVADDCPVTVAEVPPVKGDHKTIANIQFNMMAYHPYEFTSDDVVFEAYARKNNISGAEKQAAREQYFLKGQACLRSSTLAKRYGWGIHSNADGKVAIYGLGSKEYVQCSHDKTLKQLKAMRSKRV</sequence>
<name>A0ABS8U478_9SPHI</name>